<dbReference type="Ensembl" id="ENSNBRT00000028530.1">
    <property type="protein sequence ID" value="ENSNBRP00000027807.1"/>
    <property type="gene ID" value="ENSNBRG00000021200.1"/>
</dbReference>
<dbReference type="AlphaFoldDB" id="A0A3Q4IAT9"/>
<protein>
    <submittedName>
        <fullName evidence="1">Uncharacterized protein</fullName>
    </submittedName>
</protein>
<dbReference type="GeneTree" id="ENSGT00940000181771"/>
<keyword evidence="2" id="KW-1185">Reference proteome</keyword>
<reference evidence="1" key="2">
    <citation type="submission" date="2025-09" db="UniProtKB">
        <authorList>
            <consortium name="Ensembl"/>
        </authorList>
    </citation>
    <scope>IDENTIFICATION</scope>
</reference>
<evidence type="ECO:0000313" key="2">
    <source>
        <dbReference type="Proteomes" id="UP000261580"/>
    </source>
</evidence>
<name>A0A3Q4IAT9_NEOBR</name>
<dbReference type="Proteomes" id="UP000261580">
    <property type="component" value="Unassembled WGS sequence"/>
</dbReference>
<organism evidence="1 2">
    <name type="scientific">Neolamprologus brichardi</name>
    <name type="common">Fairy cichlid</name>
    <name type="synonym">Lamprologus brichardi</name>
    <dbReference type="NCBI Taxonomy" id="32507"/>
    <lineage>
        <taxon>Eukaryota</taxon>
        <taxon>Metazoa</taxon>
        <taxon>Chordata</taxon>
        <taxon>Craniata</taxon>
        <taxon>Vertebrata</taxon>
        <taxon>Euteleostomi</taxon>
        <taxon>Actinopterygii</taxon>
        <taxon>Neopterygii</taxon>
        <taxon>Teleostei</taxon>
        <taxon>Neoteleostei</taxon>
        <taxon>Acanthomorphata</taxon>
        <taxon>Ovalentaria</taxon>
        <taxon>Cichlomorphae</taxon>
        <taxon>Cichliformes</taxon>
        <taxon>Cichlidae</taxon>
        <taxon>African cichlids</taxon>
        <taxon>Pseudocrenilabrinae</taxon>
        <taxon>Lamprologini</taxon>
        <taxon>Neolamprologus</taxon>
    </lineage>
</organism>
<dbReference type="Bgee" id="ENSNBRG00000021200">
    <property type="expression patterns" value="Expressed in muscle tissue and 3 other cell types or tissues"/>
</dbReference>
<accession>A0A3Q4IAT9</accession>
<sequence>MSRAVSVVCQPSRPHTEYFSLIGLAVRTVWLLALCSCQSLYAIMNYTCFPALGFASTHQRTCTRIHTLFVFFSPHPIEATFSSVHSSVHLVI</sequence>
<proteinExistence type="predicted"/>
<evidence type="ECO:0000313" key="1">
    <source>
        <dbReference type="Ensembl" id="ENSNBRP00000027807.1"/>
    </source>
</evidence>
<reference evidence="1" key="1">
    <citation type="submission" date="2025-08" db="UniProtKB">
        <authorList>
            <consortium name="Ensembl"/>
        </authorList>
    </citation>
    <scope>IDENTIFICATION</scope>
</reference>